<name>A0A0C2MDC9_THEKT</name>
<evidence type="ECO:0000313" key="2">
    <source>
        <dbReference type="Proteomes" id="UP000031668"/>
    </source>
</evidence>
<evidence type="ECO:0000313" key="1">
    <source>
        <dbReference type="EMBL" id="KII62314.1"/>
    </source>
</evidence>
<keyword evidence="2" id="KW-1185">Reference proteome</keyword>
<accession>A0A0C2MDC9</accession>
<protein>
    <submittedName>
        <fullName evidence="1">Uncharacterized protein</fullName>
    </submittedName>
</protein>
<dbReference type="EMBL" id="JWZT01005011">
    <property type="protein sequence ID" value="KII62314.1"/>
    <property type="molecule type" value="Genomic_DNA"/>
</dbReference>
<organism evidence="1 2">
    <name type="scientific">Thelohanellus kitauei</name>
    <name type="common">Myxosporean</name>
    <dbReference type="NCBI Taxonomy" id="669202"/>
    <lineage>
        <taxon>Eukaryota</taxon>
        <taxon>Metazoa</taxon>
        <taxon>Cnidaria</taxon>
        <taxon>Myxozoa</taxon>
        <taxon>Myxosporea</taxon>
        <taxon>Bivalvulida</taxon>
        <taxon>Platysporina</taxon>
        <taxon>Myxobolidae</taxon>
        <taxon>Thelohanellus</taxon>
    </lineage>
</organism>
<dbReference type="AlphaFoldDB" id="A0A0C2MDC9"/>
<dbReference type="Proteomes" id="UP000031668">
    <property type="component" value="Unassembled WGS sequence"/>
</dbReference>
<comment type="caution">
    <text evidence="1">The sequence shown here is derived from an EMBL/GenBank/DDBJ whole genome shotgun (WGS) entry which is preliminary data.</text>
</comment>
<reference evidence="1 2" key="1">
    <citation type="journal article" date="2014" name="Genome Biol. Evol.">
        <title>The genome of the myxosporean Thelohanellus kitauei shows adaptations to nutrient acquisition within its fish host.</title>
        <authorList>
            <person name="Yang Y."/>
            <person name="Xiong J."/>
            <person name="Zhou Z."/>
            <person name="Huo F."/>
            <person name="Miao W."/>
            <person name="Ran C."/>
            <person name="Liu Y."/>
            <person name="Zhang J."/>
            <person name="Feng J."/>
            <person name="Wang M."/>
            <person name="Wang M."/>
            <person name="Wang L."/>
            <person name="Yao B."/>
        </authorList>
    </citation>
    <scope>NUCLEOTIDE SEQUENCE [LARGE SCALE GENOMIC DNA]</scope>
    <source>
        <strain evidence="1">Wuqing</strain>
    </source>
</reference>
<sequence length="143" mass="16029">MVPGVVDLKPENIENFSEVDYGILNQQLGRDTAVFVAAIVFQGSCVGVMSQVWNTSSSAVIEKIQEDHFLLEERGVQPRPDLMSSSYRLFEQARLNPGDDPTDFTNALLNLIKKARPSITESDQEFLVLQKLFNCIPDPCRLL</sequence>
<gene>
    <name evidence="1" type="ORF">RF11_05412</name>
</gene>
<proteinExistence type="predicted"/>